<dbReference type="RefSeq" id="WP_103465653.1">
    <property type="nucleotide sequence ID" value="NZ_PPXC01000007.1"/>
</dbReference>
<protein>
    <recommendedName>
        <fullName evidence="3">Acetoacetate decarboxylase</fullName>
    </recommendedName>
</protein>
<sequence length="259" mass="27838">MKTTTPQTAAAQAESDALRSPAAVPNSLLNDTAERFAGYAVMGMPFSSGSYLAFRRFPASSIGPGYHAVWLRSPEQQWSVYADAPPELSCARYFGAALTETKYSPVSAEWIGPCQLTVRVPGVVHWELEMRATVSTAAVTAMARRMPPSLWRNDRVLGAMGTLMGPVLGTGKLSFAGRVPNGQSFQAKPLRVWAVASSRASIGGVDAGVPRPLPQQDRLADFWLPQRGLFVAELDLRFPSTASVEGPTTAVPRKESRAS</sequence>
<name>A0A2S3ZW38_ARTGL</name>
<evidence type="ECO:0008006" key="3">
    <source>
        <dbReference type="Google" id="ProtNLM"/>
    </source>
</evidence>
<evidence type="ECO:0000313" key="2">
    <source>
        <dbReference type="Proteomes" id="UP000237061"/>
    </source>
</evidence>
<dbReference type="AlphaFoldDB" id="A0A2S3ZW38"/>
<keyword evidence="2" id="KW-1185">Reference proteome</keyword>
<comment type="caution">
    <text evidence="1">The sequence shown here is derived from an EMBL/GenBank/DDBJ whole genome shotgun (WGS) entry which is preliminary data.</text>
</comment>
<accession>A0A2S3ZW38</accession>
<dbReference type="Proteomes" id="UP000237061">
    <property type="component" value="Unassembled WGS sequence"/>
</dbReference>
<proteinExistence type="predicted"/>
<dbReference type="EMBL" id="PPXC01000007">
    <property type="protein sequence ID" value="POH73304.1"/>
    <property type="molecule type" value="Genomic_DNA"/>
</dbReference>
<gene>
    <name evidence="1" type="ORF">CVS27_10280</name>
</gene>
<evidence type="ECO:0000313" key="1">
    <source>
        <dbReference type="EMBL" id="POH73304.1"/>
    </source>
</evidence>
<organism evidence="1 2">
    <name type="scientific">Arthrobacter glacialis</name>
    <dbReference type="NCBI Taxonomy" id="1664"/>
    <lineage>
        <taxon>Bacteria</taxon>
        <taxon>Bacillati</taxon>
        <taxon>Actinomycetota</taxon>
        <taxon>Actinomycetes</taxon>
        <taxon>Micrococcales</taxon>
        <taxon>Micrococcaceae</taxon>
        <taxon>Arthrobacter</taxon>
    </lineage>
</organism>
<reference evidence="1 2" key="1">
    <citation type="submission" date="2018-01" db="EMBL/GenBank/DDBJ databases">
        <title>Arthrobacter sp. nov., from glaciers in China.</title>
        <authorList>
            <person name="Liu Q."/>
            <person name="Xin Y.-H."/>
        </authorList>
    </citation>
    <scope>NUCLEOTIDE SEQUENCE [LARGE SCALE GENOMIC DNA]</scope>
    <source>
        <strain evidence="1 2">HLT2-12-2</strain>
    </source>
</reference>